<reference evidence="1" key="1">
    <citation type="submission" date="2018-06" db="EMBL/GenBank/DDBJ databases">
        <authorList>
            <person name="Zhirakovskaya E."/>
        </authorList>
    </citation>
    <scope>NUCLEOTIDE SEQUENCE</scope>
</reference>
<dbReference type="AlphaFoldDB" id="A0A3B0SA15"/>
<evidence type="ECO:0000313" key="1">
    <source>
        <dbReference type="EMBL" id="VAV99611.1"/>
    </source>
</evidence>
<organism evidence="1">
    <name type="scientific">hydrothermal vent metagenome</name>
    <dbReference type="NCBI Taxonomy" id="652676"/>
    <lineage>
        <taxon>unclassified sequences</taxon>
        <taxon>metagenomes</taxon>
        <taxon>ecological metagenomes</taxon>
    </lineage>
</organism>
<name>A0A3B0SA15_9ZZZZ</name>
<accession>A0A3B0SA15</accession>
<protein>
    <submittedName>
        <fullName evidence="1">Gene Transfer Agent associated protein Pden_3078</fullName>
    </submittedName>
</protein>
<dbReference type="Pfam" id="PF10983">
    <property type="entry name" value="DUF2793"/>
    <property type="match status" value="1"/>
</dbReference>
<sequence length="541" mass="58454">MTDRSLHLSLPYLMPDQAQKHVTVNETISAIDGIIQLSVLADDINAPPTSAAEGDRYVIANNATGSWLGKEQQIASFQDGAWIFHNPQTGWLSFNQATGEFLVFDGQTWGVSTSTPTELQNLTVLGLGTNADTANPFSAKLNKALWTALEIANGGTGDLRYTLNKESQANILSLLFQSNWSARAELGLVGNDHFTVRVSPDGQTFFDGVKFDNQSGLATFPAGISTASLNGVSNGENRNYLINGSFQIWQRGNVFSPLSAFNYGPDRWIALADGGRTHSMARKNFVSGQSQVPGSPISYLQYQAQGTGVTGQFSQFGQKIDHVSTMAGLEVTISFYIRSSNLTSLDISLIQDFGAGGSPDQLAGTASISVQTGWQRASVSMLIPDISGQTIGIDSSLTIAFSIADGIQDPVFELAQVRLEPGPFASTPRHRLYQDELAQCQIFFRPLSRGVGGFADSSSQVFLHHSFGQKMRVKPNVTLANPNPIMRFGGFYTSAVNSTFTSIVIQPDGFNVRLSGFTNLTQGQPCYVASNDLFLMDAELY</sequence>
<dbReference type="EMBL" id="UOEE01000278">
    <property type="protein sequence ID" value="VAV99611.1"/>
    <property type="molecule type" value="Genomic_DNA"/>
</dbReference>
<gene>
    <name evidence="1" type="ORF">MNBD_ALPHA06-1348</name>
</gene>
<dbReference type="InterPro" id="IPR021251">
    <property type="entry name" value="DUF2793"/>
</dbReference>
<proteinExistence type="predicted"/>